<sequence>MAKQYDAGVKEYRETYWMFAQSAGAAMVIYCGIAV</sequence>
<dbReference type="EMBL" id="CACVAY010000140">
    <property type="protein sequence ID" value="CAA6827451.1"/>
    <property type="molecule type" value="Genomic_DNA"/>
</dbReference>
<keyword evidence="1" id="KW-0472">Membrane</keyword>
<gene>
    <name evidence="2" type="ORF">HELGO_WM8398</name>
</gene>
<proteinExistence type="predicted"/>
<keyword evidence="1" id="KW-1133">Transmembrane helix</keyword>
<reference evidence="2" key="1">
    <citation type="submission" date="2020-01" db="EMBL/GenBank/DDBJ databases">
        <authorList>
            <person name="Meier V. D."/>
            <person name="Meier V D."/>
        </authorList>
    </citation>
    <scope>NUCLEOTIDE SEQUENCE</scope>
    <source>
        <strain evidence="2">HLG_WM_MAG_07</strain>
    </source>
</reference>
<accession>A0A6S6TY74</accession>
<protein>
    <submittedName>
        <fullName evidence="2">Uncharacterized protein</fullName>
    </submittedName>
</protein>
<keyword evidence="1" id="KW-0812">Transmembrane</keyword>
<feature type="transmembrane region" description="Helical" evidence="1">
    <location>
        <begin position="15"/>
        <end position="33"/>
    </location>
</feature>
<organism evidence="2">
    <name type="scientific">uncultured Thiotrichaceae bacterium</name>
    <dbReference type="NCBI Taxonomy" id="298394"/>
    <lineage>
        <taxon>Bacteria</taxon>
        <taxon>Pseudomonadati</taxon>
        <taxon>Pseudomonadota</taxon>
        <taxon>Gammaproteobacteria</taxon>
        <taxon>Thiotrichales</taxon>
        <taxon>Thiotrichaceae</taxon>
        <taxon>environmental samples</taxon>
    </lineage>
</organism>
<evidence type="ECO:0000256" key="1">
    <source>
        <dbReference type="SAM" id="Phobius"/>
    </source>
</evidence>
<evidence type="ECO:0000313" key="2">
    <source>
        <dbReference type="EMBL" id="CAA6827451.1"/>
    </source>
</evidence>
<name>A0A6S6TY74_9GAMM</name>
<dbReference type="AlphaFoldDB" id="A0A6S6TY74"/>